<dbReference type="AlphaFoldDB" id="A0A3L6QN27"/>
<dbReference type="OrthoDB" id="694902at2759"/>
<accession>A0A3L6QN27</accession>
<feature type="region of interest" description="Disordered" evidence="1">
    <location>
        <begin position="81"/>
        <end position="109"/>
    </location>
</feature>
<dbReference type="Proteomes" id="UP000275267">
    <property type="component" value="Unassembled WGS sequence"/>
</dbReference>
<feature type="region of interest" description="Disordered" evidence="1">
    <location>
        <begin position="140"/>
        <end position="168"/>
    </location>
</feature>
<sequence>MVTLTNLGRLYGDVVERATLSRDLLAPTAARLPEDPSGLHSRCVLAQCIGFFRRPDDVRADLAPLGDVEAVAVCGLQAPAHRGGRLQDRGQRRRRAPEAGRDADRDLHPCTHQACQHPEKLAQRIGRRLTWRQRGRRKRLWSRASDRVPEHSSEREAEDLDPRPAGHHGVRAVLRVEIAGAEARRGRFTSGWIATNSPTTKRACKSTVHRHESSKSLLKHTTTYVN</sequence>
<feature type="compositionally biased region" description="Basic and acidic residues" evidence="1">
    <location>
        <begin position="85"/>
        <end position="109"/>
    </location>
</feature>
<evidence type="ECO:0000256" key="1">
    <source>
        <dbReference type="SAM" id="MobiDB-lite"/>
    </source>
</evidence>
<comment type="caution">
    <text evidence="2">The sequence shown here is derived from an EMBL/GenBank/DDBJ whole genome shotgun (WGS) entry which is preliminary data.</text>
</comment>
<gene>
    <name evidence="2" type="ORF">C2845_PM04G28680</name>
</gene>
<feature type="compositionally biased region" description="Basic and acidic residues" evidence="1">
    <location>
        <begin position="144"/>
        <end position="164"/>
    </location>
</feature>
<evidence type="ECO:0000313" key="2">
    <source>
        <dbReference type="EMBL" id="RLM84471.1"/>
    </source>
</evidence>
<dbReference type="EMBL" id="PQIB02000011">
    <property type="protein sequence ID" value="RLM84471.1"/>
    <property type="molecule type" value="Genomic_DNA"/>
</dbReference>
<protein>
    <submittedName>
        <fullName evidence="2">Uncharacterized protein</fullName>
    </submittedName>
</protein>
<proteinExistence type="predicted"/>
<organism evidence="2 3">
    <name type="scientific">Panicum miliaceum</name>
    <name type="common">Proso millet</name>
    <name type="synonym">Broomcorn millet</name>
    <dbReference type="NCBI Taxonomy" id="4540"/>
    <lineage>
        <taxon>Eukaryota</taxon>
        <taxon>Viridiplantae</taxon>
        <taxon>Streptophyta</taxon>
        <taxon>Embryophyta</taxon>
        <taxon>Tracheophyta</taxon>
        <taxon>Spermatophyta</taxon>
        <taxon>Magnoliopsida</taxon>
        <taxon>Liliopsida</taxon>
        <taxon>Poales</taxon>
        <taxon>Poaceae</taxon>
        <taxon>PACMAD clade</taxon>
        <taxon>Panicoideae</taxon>
        <taxon>Panicodae</taxon>
        <taxon>Paniceae</taxon>
        <taxon>Panicinae</taxon>
        <taxon>Panicum</taxon>
        <taxon>Panicum sect. Panicum</taxon>
    </lineage>
</organism>
<evidence type="ECO:0000313" key="3">
    <source>
        <dbReference type="Proteomes" id="UP000275267"/>
    </source>
</evidence>
<reference evidence="3" key="1">
    <citation type="journal article" date="2019" name="Nat. Commun.">
        <title>The genome of broomcorn millet.</title>
        <authorList>
            <person name="Zou C."/>
            <person name="Miki D."/>
            <person name="Li D."/>
            <person name="Tang Q."/>
            <person name="Xiao L."/>
            <person name="Rajput S."/>
            <person name="Deng P."/>
            <person name="Jia W."/>
            <person name="Huang R."/>
            <person name="Zhang M."/>
            <person name="Sun Y."/>
            <person name="Hu J."/>
            <person name="Fu X."/>
            <person name="Schnable P.S."/>
            <person name="Li F."/>
            <person name="Zhang H."/>
            <person name="Feng B."/>
            <person name="Zhu X."/>
            <person name="Liu R."/>
            <person name="Schnable J.C."/>
            <person name="Zhu J.-K."/>
            <person name="Zhang H."/>
        </authorList>
    </citation>
    <scope>NUCLEOTIDE SEQUENCE [LARGE SCALE GENOMIC DNA]</scope>
</reference>
<name>A0A3L6QN27_PANMI</name>
<keyword evidence="3" id="KW-1185">Reference proteome</keyword>